<dbReference type="Pfam" id="PF12106">
    <property type="entry name" value="Colicin_E5"/>
    <property type="match status" value="1"/>
</dbReference>
<dbReference type="GO" id="GO:0005576">
    <property type="term" value="C:extracellular region"/>
    <property type="evidence" value="ECO:0007669"/>
    <property type="project" value="UniProtKB-SubCell"/>
</dbReference>
<dbReference type="Pfam" id="PF14449">
    <property type="entry name" value="PT-TG"/>
    <property type="match status" value="1"/>
</dbReference>
<organism evidence="5 6">
    <name type="scientific">Streptococcus cuniculi</name>
    <dbReference type="NCBI Taxonomy" id="1432788"/>
    <lineage>
        <taxon>Bacteria</taxon>
        <taxon>Bacillati</taxon>
        <taxon>Bacillota</taxon>
        <taxon>Bacilli</taxon>
        <taxon>Lactobacillales</taxon>
        <taxon>Streptococcaceae</taxon>
        <taxon>Streptococcus</taxon>
    </lineage>
</organism>
<feature type="domain" description="Colicin E5 ribonuclease" evidence="3">
    <location>
        <begin position="141"/>
        <end position="209"/>
    </location>
</feature>
<evidence type="ECO:0000256" key="2">
    <source>
        <dbReference type="ARBA" id="ARBA00022525"/>
    </source>
</evidence>
<comment type="subcellular location">
    <subcellularLocation>
        <location evidence="1">Secreted</location>
    </subcellularLocation>
</comment>
<feature type="domain" description="Pre-toxin TG" evidence="4">
    <location>
        <begin position="13"/>
        <end position="79"/>
    </location>
</feature>
<comment type="caution">
    <text evidence="5">The sequence shown here is derived from an EMBL/GenBank/DDBJ whole genome shotgun (WGS) entry which is preliminary data.</text>
</comment>
<gene>
    <name evidence="5" type="ORF">E4T82_09910</name>
</gene>
<dbReference type="RefSeq" id="WP_135182662.1">
    <property type="nucleotide sequence ID" value="NZ_JADGKZ010000018.1"/>
</dbReference>
<dbReference type="InterPro" id="IPR038234">
    <property type="entry name" value="Colicin_E5_C_sf"/>
</dbReference>
<accession>A0A4Y9J7J7</accession>
<dbReference type="InterPro" id="IPR021964">
    <property type="entry name" value="Colicin_E5_C"/>
</dbReference>
<dbReference type="GO" id="GO:0004540">
    <property type="term" value="F:RNA nuclease activity"/>
    <property type="evidence" value="ECO:0007669"/>
    <property type="project" value="InterPro"/>
</dbReference>
<dbReference type="Gene3D" id="3.30.2310.30">
    <property type="match status" value="1"/>
</dbReference>
<evidence type="ECO:0000259" key="3">
    <source>
        <dbReference type="Pfam" id="PF12106"/>
    </source>
</evidence>
<dbReference type="InterPro" id="IPR038233">
    <property type="entry name" value="Colicin_D/E5_nuclease"/>
</dbReference>
<dbReference type="AlphaFoldDB" id="A0A4Y9J7J7"/>
<evidence type="ECO:0000256" key="1">
    <source>
        <dbReference type="ARBA" id="ARBA00004613"/>
    </source>
</evidence>
<dbReference type="InterPro" id="IPR027797">
    <property type="entry name" value="PT-TG_dom"/>
</dbReference>
<dbReference type="EMBL" id="SPPD01000018">
    <property type="protein sequence ID" value="TFU96990.1"/>
    <property type="molecule type" value="Genomic_DNA"/>
</dbReference>
<dbReference type="SUPFAM" id="SSF102824">
    <property type="entry name" value="Colicin D/E5 nuclease domain"/>
    <property type="match status" value="1"/>
</dbReference>
<name>A0A4Y9J7J7_9STRE</name>
<proteinExistence type="predicted"/>
<protein>
    <recommendedName>
        <fullName evidence="7">Pre-toxin TG domain-containing protein</fullName>
    </recommendedName>
</protein>
<evidence type="ECO:0000259" key="4">
    <source>
        <dbReference type="Pfam" id="PF14449"/>
    </source>
</evidence>
<dbReference type="Proteomes" id="UP000297253">
    <property type="component" value="Unassembled WGS sequence"/>
</dbReference>
<evidence type="ECO:0000313" key="6">
    <source>
        <dbReference type="Proteomes" id="UP000297253"/>
    </source>
</evidence>
<evidence type="ECO:0008006" key="7">
    <source>
        <dbReference type="Google" id="ProtNLM"/>
    </source>
</evidence>
<sequence>MTEEELDASRKATLQLLKTLGGELSGWYNAKRVWTGKDPVTGDKANRLLALGGLALDVATYAFPITKLGKVGKVATVTKKIDTVDDVSDATRAYSASKGLKTADAIDDVGDAGRLIDKIASQSVTADDIIYSDKFKKGGYANQVSKRGWNNQMIADTINNPVKTTKGYNSYTNSSVTNYYIDDIHYVAVDDSNGKVIQISKLSDLDWKGPQ</sequence>
<keyword evidence="2" id="KW-0964">Secreted</keyword>
<dbReference type="OrthoDB" id="41445at2"/>
<reference evidence="5 6" key="1">
    <citation type="submission" date="2019-03" db="EMBL/GenBank/DDBJ databases">
        <title>Diversity of the mouse oral microbiome.</title>
        <authorList>
            <person name="Joseph S."/>
            <person name="Aduse-Opoku J."/>
            <person name="Curtis M."/>
            <person name="Wade W."/>
            <person name="Hashim A."/>
        </authorList>
    </citation>
    <scope>NUCLEOTIDE SEQUENCE [LARGE SCALE GENOMIC DNA]</scope>
    <source>
        <strain evidence="5 6">WM131</strain>
    </source>
</reference>
<evidence type="ECO:0000313" key="5">
    <source>
        <dbReference type="EMBL" id="TFU96990.1"/>
    </source>
</evidence>